<proteinExistence type="predicted"/>
<dbReference type="AlphaFoldDB" id="A0A2U0I3F8"/>
<keyword evidence="3" id="KW-1185">Reference proteome</keyword>
<dbReference type="RefSeq" id="WP_116693651.1">
    <property type="nucleotide sequence ID" value="NZ_QEHR01000003.1"/>
</dbReference>
<gene>
    <name evidence="2" type="ORF">DDV96_04990</name>
</gene>
<name>A0A2U0I3F8_9FLAO</name>
<dbReference type="Proteomes" id="UP000245962">
    <property type="component" value="Unassembled WGS sequence"/>
</dbReference>
<evidence type="ECO:0000313" key="2">
    <source>
        <dbReference type="EMBL" id="PVW15628.1"/>
    </source>
</evidence>
<dbReference type="EMBL" id="QEHR01000003">
    <property type="protein sequence ID" value="PVW15628.1"/>
    <property type="molecule type" value="Genomic_DNA"/>
</dbReference>
<evidence type="ECO:0000256" key="1">
    <source>
        <dbReference type="SAM" id="Phobius"/>
    </source>
</evidence>
<comment type="caution">
    <text evidence="2">The sequence shown here is derived from an EMBL/GenBank/DDBJ whole genome shotgun (WGS) entry which is preliminary data.</text>
</comment>
<feature type="transmembrane region" description="Helical" evidence="1">
    <location>
        <begin position="58"/>
        <end position="81"/>
    </location>
</feature>
<keyword evidence="1" id="KW-0812">Transmembrane</keyword>
<keyword evidence="1" id="KW-1133">Transmembrane helix</keyword>
<accession>A0A2U0I3F8</accession>
<protein>
    <submittedName>
        <fullName evidence="2">Uncharacterized protein</fullName>
    </submittedName>
</protein>
<evidence type="ECO:0000313" key="3">
    <source>
        <dbReference type="Proteomes" id="UP000245962"/>
    </source>
</evidence>
<sequence length="102" mass="11720">MTNSKYTLLKKGLIYDLVGMATMFVPVIGPFLDILWAPYAAKKMSDMYEGKQGRIASIVVFIEEILPISDFMPTFTLMWLYTYVWQGKKDPVAQTIEVELEE</sequence>
<feature type="transmembrane region" description="Helical" evidence="1">
    <location>
        <begin position="12"/>
        <end position="37"/>
    </location>
</feature>
<dbReference type="OrthoDB" id="1144067at2"/>
<reference evidence="2 3" key="1">
    <citation type="submission" date="2018-04" db="EMBL/GenBank/DDBJ databases">
        <title>Marixanthomonas spongiae HN-E44 sp. nov., isolated from a marine sponge.</title>
        <authorList>
            <person name="Luo L."/>
            <person name="Zhuang L."/>
        </authorList>
    </citation>
    <scope>NUCLEOTIDE SEQUENCE [LARGE SCALE GENOMIC DNA]</scope>
    <source>
        <strain evidence="2 3">HN-E44</strain>
    </source>
</reference>
<keyword evidence="1" id="KW-0472">Membrane</keyword>
<organism evidence="2 3">
    <name type="scientific">Marixanthomonas spongiae</name>
    <dbReference type="NCBI Taxonomy" id="2174845"/>
    <lineage>
        <taxon>Bacteria</taxon>
        <taxon>Pseudomonadati</taxon>
        <taxon>Bacteroidota</taxon>
        <taxon>Flavobacteriia</taxon>
        <taxon>Flavobacteriales</taxon>
        <taxon>Flavobacteriaceae</taxon>
        <taxon>Marixanthomonas</taxon>
    </lineage>
</organism>